<dbReference type="GO" id="GO:0016301">
    <property type="term" value="F:kinase activity"/>
    <property type="evidence" value="ECO:0007669"/>
    <property type="project" value="UniProtKB-KW"/>
</dbReference>
<keyword evidence="3" id="KW-0479">Metal-binding</keyword>
<evidence type="ECO:0000256" key="5">
    <source>
        <dbReference type="ARBA" id="ARBA00022741"/>
    </source>
</evidence>
<dbReference type="GO" id="GO:0002189">
    <property type="term" value="C:ribose phosphate diphosphokinase complex"/>
    <property type="evidence" value="ECO:0007669"/>
    <property type="project" value="TreeGrafter"/>
</dbReference>
<dbReference type="EMBL" id="BBLT01000006">
    <property type="protein sequence ID" value="GAL86151.1"/>
    <property type="molecule type" value="Genomic_DNA"/>
</dbReference>
<dbReference type="InterPro" id="IPR029099">
    <property type="entry name" value="Pribosyltran_N"/>
</dbReference>
<reference evidence="11 12" key="1">
    <citation type="submission" date="2014-09" db="EMBL/GenBank/DDBJ databases">
        <title>Sporocytophaga myxococcoides PG-01 genome sequencing.</title>
        <authorList>
            <person name="Liu L."/>
            <person name="Gao P.J."/>
            <person name="Chen G.J."/>
            <person name="Wang L.S."/>
        </authorList>
    </citation>
    <scope>NUCLEOTIDE SEQUENCE [LARGE SCALE GENOMIC DNA]</scope>
    <source>
        <strain evidence="11 12">PG-01</strain>
    </source>
</reference>
<evidence type="ECO:0000256" key="2">
    <source>
        <dbReference type="ARBA" id="ARBA00022679"/>
    </source>
</evidence>
<evidence type="ECO:0000256" key="9">
    <source>
        <dbReference type="ARBA" id="ARBA00049535"/>
    </source>
</evidence>
<keyword evidence="5" id="KW-0547">Nucleotide-binding</keyword>
<keyword evidence="7" id="KW-0067">ATP-binding</keyword>
<keyword evidence="8" id="KW-0460">Magnesium</keyword>
<evidence type="ECO:0000256" key="1">
    <source>
        <dbReference type="ARBA" id="ARBA00013247"/>
    </source>
</evidence>
<dbReference type="SMART" id="SM01400">
    <property type="entry name" value="Pribosyltran_N"/>
    <property type="match status" value="1"/>
</dbReference>
<gene>
    <name evidence="11" type="ORF">MYP_3380</name>
</gene>
<dbReference type="Pfam" id="PF13793">
    <property type="entry name" value="Pribosyltran_N"/>
    <property type="match status" value="1"/>
</dbReference>
<evidence type="ECO:0000256" key="4">
    <source>
        <dbReference type="ARBA" id="ARBA00022727"/>
    </source>
</evidence>
<evidence type="ECO:0000256" key="8">
    <source>
        <dbReference type="ARBA" id="ARBA00022842"/>
    </source>
</evidence>
<dbReference type="STRING" id="153721.MYP_3380"/>
<organism evidence="11 12">
    <name type="scientific">Sporocytophaga myxococcoides</name>
    <dbReference type="NCBI Taxonomy" id="153721"/>
    <lineage>
        <taxon>Bacteria</taxon>
        <taxon>Pseudomonadati</taxon>
        <taxon>Bacteroidota</taxon>
        <taxon>Cytophagia</taxon>
        <taxon>Cytophagales</taxon>
        <taxon>Cytophagaceae</taxon>
        <taxon>Sporocytophaga</taxon>
    </lineage>
</organism>
<evidence type="ECO:0000313" key="12">
    <source>
        <dbReference type="Proteomes" id="UP000030185"/>
    </source>
</evidence>
<sequence>MITDTVRIFSLNIGKQYAEDVARHLGMYVASHEERDFEDGEHKIRSLENVRGKEVYIIQALFSDDTMSVNDKLCRLLFLTGSLKDACASKITLIIPYLCYARKDRKTKDRDPVTTKYLAQIIEAVGTDHVITLDVHNLQAYQNSFHCFTDHLEAKMLFTDYFAELAANDDIVILSPDAGGMKRADAFSISLGKKIQKELPVIFMEKKRSKGIVTGSSLVGDVRNKTVIIIDDLISSGTTLSRAAQACKAFGALKVYAAATHGVFSEAANVNLQSDALDKIIITNSIPDFKINNDLIQKKIVILDTVPLIAECIRRLLTNESITELFH</sequence>
<dbReference type="CDD" id="cd06223">
    <property type="entry name" value="PRTases_typeI"/>
    <property type="match status" value="1"/>
</dbReference>
<dbReference type="PANTHER" id="PTHR10210:SF32">
    <property type="entry name" value="RIBOSE-PHOSPHATE PYROPHOSPHOKINASE 2"/>
    <property type="match status" value="1"/>
</dbReference>
<dbReference type="OrthoDB" id="324294at2"/>
<name>A0A098LGN5_9BACT</name>
<dbReference type="InterPro" id="IPR000836">
    <property type="entry name" value="PRTase_dom"/>
</dbReference>
<comment type="catalytic activity">
    <reaction evidence="9">
        <text>D-ribose 5-phosphate + ATP = 5-phospho-alpha-D-ribose 1-diphosphate + AMP + H(+)</text>
        <dbReference type="Rhea" id="RHEA:15609"/>
        <dbReference type="ChEBI" id="CHEBI:15378"/>
        <dbReference type="ChEBI" id="CHEBI:30616"/>
        <dbReference type="ChEBI" id="CHEBI:58017"/>
        <dbReference type="ChEBI" id="CHEBI:78346"/>
        <dbReference type="ChEBI" id="CHEBI:456215"/>
        <dbReference type="EC" id="2.7.6.1"/>
    </reaction>
</comment>
<evidence type="ECO:0000259" key="10">
    <source>
        <dbReference type="Pfam" id="PF13793"/>
    </source>
</evidence>
<dbReference type="AlphaFoldDB" id="A0A098LGN5"/>
<comment type="caution">
    <text evidence="11">The sequence shown here is derived from an EMBL/GenBank/DDBJ whole genome shotgun (WGS) entry which is preliminary data.</text>
</comment>
<dbReference type="eggNOG" id="COG0462">
    <property type="taxonomic scope" value="Bacteria"/>
</dbReference>
<keyword evidence="4" id="KW-0545">Nucleotide biosynthesis</keyword>
<dbReference type="EC" id="2.7.6.1" evidence="1"/>
<keyword evidence="6 11" id="KW-0418">Kinase</keyword>
<dbReference type="RefSeq" id="WP_045465446.1">
    <property type="nucleotide sequence ID" value="NZ_BBLT01000006.1"/>
</dbReference>
<protein>
    <recommendedName>
        <fullName evidence="1">ribose-phosphate diphosphokinase</fullName>
        <ecNumber evidence="1">2.7.6.1</ecNumber>
    </recommendedName>
</protein>
<accession>A0A098LGN5</accession>
<evidence type="ECO:0000256" key="6">
    <source>
        <dbReference type="ARBA" id="ARBA00022777"/>
    </source>
</evidence>
<feature type="domain" description="Ribose-phosphate pyrophosphokinase N-terminal" evidence="10">
    <location>
        <begin position="7"/>
        <end position="126"/>
    </location>
</feature>
<keyword evidence="12" id="KW-1185">Reference proteome</keyword>
<dbReference type="GO" id="GO:0005737">
    <property type="term" value="C:cytoplasm"/>
    <property type="evidence" value="ECO:0007669"/>
    <property type="project" value="TreeGrafter"/>
</dbReference>
<dbReference type="InterPro" id="IPR029057">
    <property type="entry name" value="PRTase-like"/>
</dbReference>
<dbReference type="NCBIfam" id="TIGR01251">
    <property type="entry name" value="ribP_PPkin"/>
    <property type="match status" value="1"/>
</dbReference>
<dbReference type="Proteomes" id="UP000030185">
    <property type="component" value="Unassembled WGS sequence"/>
</dbReference>
<dbReference type="GO" id="GO:0006015">
    <property type="term" value="P:5-phosphoribose 1-diphosphate biosynthetic process"/>
    <property type="evidence" value="ECO:0007669"/>
    <property type="project" value="TreeGrafter"/>
</dbReference>
<dbReference type="SUPFAM" id="SSF53271">
    <property type="entry name" value="PRTase-like"/>
    <property type="match status" value="1"/>
</dbReference>
<evidence type="ECO:0000256" key="7">
    <source>
        <dbReference type="ARBA" id="ARBA00022840"/>
    </source>
</evidence>
<dbReference type="GO" id="GO:0005524">
    <property type="term" value="F:ATP binding"/>
    <property type="evidence" value="ECO:0007669"/>
    <property type="project" value="UniProtKB-KW"/>
</dbReference>
<dbReference type="Gene3D" id="3.40.50.2020">
    <property type="match status" value="2"/>
</dbReference>
<evidence type="ECO:0000256" key="3">
    <source>
        <dbReference type="ARBA" id="ARBA00022723"/>
    </source>
</evidence>
<evidence type="ECO:0000313" key="11">
    <source>
        <dbReference type="EMBL" id="GAL86151.1"/>
    </source>
</evidence>
<dbReference type="GO" id="GO:0000287">
    <property type="term" value="F:magnesium ion binding"/>
    <property type="evidence" value="ECO:0007669"/>
    <property type="project" value="InterPro"/>
</dbReference>
<proteinExistence type="predicted"/>
<dbReference type="GO" id="GO:0006164">
    <property type="term" value="P:purine nucleotide biosynthetic process"/>
    <property type="evidence" value="ECO:0007669"/>
    <property type="project" value="TreeGrafter"/>
</dbReference>
<dbReference type="GO" id="GO:0004749">
    <property type="term" value="F:ribose phosphate diphosphokinase activity"/>
    <property type="evidence" value="ECO:0007669"/>
    <property type="project" value="UniProtKB-EC"/>
</dbReference>
<dbReference type="FunFam" id="3.40.50.2020:FF:000007">
    <property type="entry name" value="Ribose-phosphate pyrophosphokinase"/>
    <property type="match status" value="1"/>
</dbReference>
<dbReference type="Pfam" id="PF14572">
    <property type="entry name" value="Pribosyl_synth"/>
    <property type="match status" value="1"/>
</dbReference>
<dbReference type="InterPro" id="IPR005946">
    <property type="entry name" value="Rib-P_diPkinase"/>
</dbReference>
<dbReference type="PANTHER" id="PTHR10210">
    <property type="entry name" value="RIBOSE-PHOSPHATE DIPHOSPHOKINASE FAMILY MEMBER"/>
    <property type="match status" value="1"/>
</dbReference>
<keyword evidence="2" id="KW-0808">Transferase</keyword>